<reference evidence="2 3" key="1">
    <citation type="journal article" date="2019" name="Environ. Microbiol.">
        <title>Species interactions and distinct microbial communities in high Arctic permafrost affected cryosols are associated with the CH4 and CO2 gas fluxes.</title>
        <authorList>
            <person name="Altshuler I."/>
            <person name="Hamel J."/>
            <person name="Turney S."/>
            <person name="Magnuson E."/>
            <person name="Levesque R."/>
            <person name="Greer C."/>
            <person name="Whyte L.G."/>
        </authorList>
    </citation>
    <scope>NUCLEOTIDE SEQUENCE [LARGE SCALE GENOMIC DNA]</scope>
    <source>
        <strain evidence="2 3">S9.2P</strain>
    </source>
</reference>
<name>A0A502GAW0_9BACT</name>
<evidence type="ECO:0000313" key="2">
    <source>
        <dbReference type="EMBL" id="TPG58964.1"/>
    </source>
</evidence>
<feature type="transmembrane region" description="Helical" evidence="1">
    <location>
        <begin position="26"/>
        <end position="45"/>
    </location>
</feature>
<organism evidence="2 3">
    <name type="scientific">Hymenobacter nivis</name>
    <dbReference type="NCBI Taxonomy" id="1850093"/>
    <lineage>
        <taxon>Bacteria</taxon>
        <taxon>Pseudomonadati</taxon>
        <taxon>Bacteroidota</taxon>
        <taxon>Cytophagia</taxon>
        <taxon>Cytophagales</taxon>
        <taxon>Hymenobacteraceae</taxon>
        <taxon>Hymenobacter</taxon>
    </lineage>
</organism>
<evidence type="ECO:0008006" key="4">
    <source>
        <dbReference type="Google" id="ProtNLM"/>
    </source>
</evidence>
<accession>A0A502GAW0</accession>
<feature type="transmembrane region" description="Helical" evidence="1">
    <location>
        <begin position="51"/>
        <end position="69"/>
    </location>
</feature>
<gene>
    <name evidence="2" type="ORF">EAH73_21855</name>
</gene>
<comment type="caution">
    <text evidence="2">The sequence shown here is derived from an EMBL/GenBank/DDBJ whole genome shotgun (WGS) entry which is preliminary data.</text>
</comment>
<evidence type="ECO:0000256" key="1">
    <source>
        <dbReference type="SAM" id="Phobius"/>
    </source>
</evidence>
<sequence>MISADEYVAVNLRLWWRAPATRRNHWLLGVALVLLAASVVAQLLGRAPDGSFAWSSPVLLAVGLAYGAARPLLVMRLLRRTYLGSAAMQVPIDYELTEAALCGHSKLGHFEVPWTSLRRAVWVRPSWLLLYPAEAACYYLDLRCLPAATTPAAVAALLTEHRVPQAEA</sequence>
<evidence type="ECO:0000313" key="3">
    <source>
        <dbReference type="Proteomes" id="UP000317646"/>
    </source>
</evidence>
<keyword evidence="1" id="KW-1133">Transmembrane helix</keyword>
<protein>
    <recommendedName>
        <fullName evidence="4">YcxB family protein</fullName>
    </recommendedName>
</protein>
<keyword evidence="1" id="KW-0812">Transmembrane</keyword>
<dbReference type="Proteomes" id="UP000317646">
    <property type="component" value="Unassembled WGS sequence"/>
</dbReference>
<dbReference type="AlphaFoldDB" id="A0A502GAW0"/>
<dbReference type="EMBL" id="RCYZ01000014">
    <property type="protein sequence ID" value="TPG58964.1"/>
    <property type="molecule type" value="Genomic_DNA"/>
</dbReference>
<keyword evidence="3" id="KW-1185">Reference proteome</keyword>
<proteinExistence type="predicted"/>
<keyword evidence="1" id="KW-0472">Membrane</keyword>